<name>A0A8B7NG13_HYAAZ</name>
<dbReference type="Proteomes" id="UP000694843">
    <property type="component" value="Unplaced"/>
</dbReference>
<evidence type="ECO:0000313" key="2">
    <source>
        <dbReference type="RefSeq" id="XP_018012562.1"/>
    </source>
</evidence>
<proteinExistence type="predicted"/>
<dbReference type="GeneID" id="108669673"/>
<evidence type="ECO:0000313" key="1">
    <source>
        <dbReference type="Proteomes" id="UP000694843"/>
    </source>
</evidence>
<protein>
    <submittedName>
        <fullName evidence="2">Uncharacterized protein LOC108669673</fullName>
    </submittedName>
</protein>
<dbReference type="RefSeq" id="XP_018012562.1">
    <property type="nucleotide sequence ID" value="XM_018157073.2"/>
</dbReference>
<sequence>MKGPSPPSTTPFHLPVNWDGPHFINLAVLDVRDGKHGFSDSGKHFTRFYRRCNKFADELKIGKGYAVLEKVAEDHRLPKFAPLSYAQHRFASSAFSQWTAVFKGYAAFCKAFDEMNPECKNYETLQYILKGFDLVVDLICFMDIFEPLKLTMEACQSLASTPWKTHKYVKQLAEFFDSMNFREKVGTPYVRKHLHEVVTENTFQGVTLIEGYLVTDEHQVEVEEDFIAGSRSRGTLQQRKKKKTVINWMSRELNDCLEDNAQLTSDLSISLKNRLVKCSHPAMVMLSECLDLSH</sequence>
<keyword evidence="1" id="KW-1185">Reference proteome</keyword>
<reference evidence="2" key="1">
    <citation type="submission" date="2025-08" db="UniProtKB">
        <authorList>
            <consortium name="RefSeq"/>
        </authorList>
    </citation>
    <scope>IDENTIFICATION</scope>
</reference>
<dbReference type="KEGG" id="hazt:108669673"/>
<dbReference type="AlphaFoldDB" id="A0A8B7NG13"/>
<accession>A0A8B7NG13</accession>
<gene>
    <name evidence="2" type="primary">LOC108669673</name>
</gene>
<organism evidence="1 2">
    <name type="scientific">Hyalella azteca</name>
    <name type="common">Amphipod</name>
    <dbReference type="NCBI Taxonomy" id="294128"/>
    <lineage>
        <taxon>Eukaryota</taxon>
        <taxon>Metazoa</taxon>
        <taxon>Ecdysozoa</taxon>
        <taxon>Arthropoda</taxon>
        <taxon>Crustacea</taxon>
        <taxon>Multicrustacea</taxon>
        <taxon>Malacostraca</taxon>
        <taxon>Eumalacostraca</taxon>
        <taxon>Peracarida</taxon>
        <taxon>Amphipoda</taxon>
        <taxon>Senticaudata</taxon>
        <taxon>Talitrida</taxon>
        <taxon>Talitroidea</taxon>
        <taxon>Hyalellidae</taxon>
        <taxon>Hyalella</taxon>
    </lineage>
</organism>